<dbReference type="OrthoDB" id="10602090at2759"/>
<gene>
    <name evidence="1" type="ORF">H5410_016078</name>
</gene>
<reference evidence="1 2" key="1">
    <citation type="submission" date="2020-09" db="EMBL/GenBank/DDBJ databases">
        <title>De no assembly of potato wild relative species, Solanum commersonii.</title>
        <authorList>
            <person name="Cho K."/>
        </authorList>
    </citation>
    <scope>NUCLEOTIDE SEQUENCE [LARGE SCALE GENOMIC DNA]</scope>
    <source>
        <strain evidence="1">LZ3.2</strain>
        <tissue evidence="1">Leaf</tissue>
    </source>
</reference>
<dbReference type="Proteomes" id="UP000824120">
    <property type="component" value="Chromosome 3"/>
</dbReference>
<proteinExistence type="predicted"/>
<accession>A0A9J5ZVG0</accession>
<comment type="caution">
    <text evidence="1">The sequence shown here is derived from an EMBL/GenBank/DDBJ whole genome shotgun (WGS) entry which is preliminary data.</text>
</comment>
<organism evidence="1 2">
    <name type="scientific">Solanum commersonii</name>
    <name type="common">Commerson's wild potato</name>
    <name type="synonym">Commerson's nightshade</name>
    <dbReference type="NCBI Taxonomy" id="4109"/>
    <lineage>
        <taxon>Eukaryota</taxon>
        <taxon>Viridiplantae</taxon>
        <taxon>Streptophyta</taxon>
        <taxon>Embryophyta</taxon>
        <taxon>Tracheophyta</taxon>
        <taxon>Spermatophyta</taxon>
        <taxon>Magnoliopsida</taxon>
        <taxon>eudicotyledons</taxon>
        <taxon>Gunneridae</taxon>
        <taxon>Pentapetalae</taxon>
        <taxon>asterids</taxon>
        <taxon>lamiids</taxon>
        <taxon>Solanales</taxon>
        <taxon>Solanaceae</taxon>
        <taxon>Solanoideae</taxon>
        <taxon>Solaneae</taxon>
        <taxon>Solanum</taxon>
    </lineage>
</organism>
<evidence type="ECO:0000313" key="2">
    <source>
        <dbReference type="Proteomes" id="UP000824120"/>
    </source>
</evidence>
<dbReference type="AlphaFoldDB" id="A0A9J5ZVG0"/>
<evidence type="ECO:0000313" key="1">
    <source>
        <dbReference type="EMBL" id="KAG5616254.1"/>
    </source>
</evidence>
<sequence length="385" mass="43872">MIAMDLCVWDPGISFEFMALTNFTDNKNEVLLLGCAGKLFLNADSHSMSRVWDPRQPWCVHCYLSNGSCVIYNYIAIPCPSITYKLIIDTYYVVNLGVLVANFERTSVWRHNVYINLDCKIEICYMVLVQKNLLALLSSTIGLQNYAARFYVLQIDIIGPMKILGRNSIEQLVISVSVCNWSFMICLHRLIHSLFINGRHLGFISVVINGDDAVLHDFDYVEVDGIGALISPLDNWELHHYISFCSLVYFVGRSTRIVHLEKWFSGQMLKDNSQMPRHSNMTWIRNSRLQDGKYVALTMLKILAEVCHNVGDGLHLSLPLSCVLPMLSWIVSEYHANYEAVGELNHVNDGIIAAFIVISVPRILWSMGYLEKLQFFLITTMSNVK</sequence>
<protein>
    <submittedName>
        <fullName evidence="1">Uncharacterized protein</fullName>
    </submittedName>
</protein>
<keyword evidence="2" id="KW-1185">Reference proteome</keyword>
<name>A0A9J5ZVG0_SOLCO</name>
<dbReference type="EMBL" id="JACXVP010000003">
    <property type="protein sequence ID" value="KAG5616254.1"/>
    <property type="molecule type" value="Genomic_DNA"/>
</dbReference>